<dbReference type="Gene3D" id="1.50.10.10">
    <property type="match status" value="1"/>
</dbReference>
<dbReference type="InterPro" id="IPR012341">
    <property type="entry name" value="6hp_glycosidase-like_sf"/>
</dbReference>
<dbReference type="RefSeq" id="WP_207111758.1">
    <property type="nucleotide sequence ID" value="NZ_JAFLWD010000009.1"/>
</dbReference>
<reference evidence="1 2" key="1">
    <citation type="submission" date="2021-03" db="EMBL/GenBank/DDBJ databases">
        <title>Enterococcal diversity collection.</title>
        <authorList>
            <person name="Gilmore M.S."/>
            <person name="Schwartzman J."/>
            <person name="Van Tyne D."/>
            <person name="Martin M."/>
            <person name="Earl A.M."/>
            <person name="Manson A.L."/>
            <person name="Straub T."/>
            <person name="Salamzade R."/>
            <person name="Saavedra J."/>
            <person name="Lebreton F."/>
            <person name="Prichula J."/>
            <person name="Schaufler K."/>
            <person name="Gaca A."/>
            <person name="Sgardioli B."/>
            <person name="Wagenaar J."/>
            <person name="Strong T."/>
        </authorList>
    </citation>
    <scope>NUCLEOTIDE SEQUENCE [LARGE SCALE GENOMIC DNA]</scope>
    <source>
        <strain evidence="1 2">DIV0869a</strain>
    </source>
</reference>
<dbReference type="EMBL" id="JAFLWD010000009">
    <property type="protein sequence ID" value="MBO0439673.1"/>
    <property type="molecule type" value="Genomic_DNA"/>
</dbReference>
<protein>
    <submittedName>
        <fullName evidence="1">Glycoside hydrolase family 125 protein</fullName>
    </submittedName>
</protein>
<keyword evidence="2" id="KW-1185">Reference proteome</keyword>
<dbReference type="PANTHER" id="PTHR31047">
    <property type="entry name" value="MEIOTICALLY UP-REGULATED GENE 157 PROTEIN"/>
    <property type="match status" value="1"/>
</dbReference>
<evidence type="ECO:0000313" key="1">
    <source>
        <dbReference type="EMBL" id="MBO0439673.1"/>
    </source>
</evidence>
<sequence>MTEKYSKLVIENIKKLVYEKSSNQRWSEVFSNCFDNTLETTVKITELGDTFVITGDIPAMWLRDSSAQIKPYLAVVNQDPRIKQLICGLVDRQIKCILLDPYANAFNETANSHCYHQDLTEMNSWIWERKYEVDSLCYPIELAYLLWKKTGETSHFTNAFKQAAKLIIEVFKTEQRHEHSLYRFERFGERPEDTLSNDGVGEPCGFTGMTWSGFRPSDDSCTYNYLIPANMFAVVILRYLEEIFKTIYKDNALAEKSKLLSIEIDQGICEWGIVEHQGKKVYAYEVDGLGNYLLMDDANVPSLLAAPYLGYCSIDDEIYQNTRKLLLSDQNPYYYKGTYLRGIGSEHTPKNYVWPIALCIQGLTADNQDEKVELLNTLVQTDAGTNHMHEGINVNDPKSYTREWFSWANMMFCELLLDYLEIRKLE</sequence>
<dbReference type="PIRSF" id="PIRSF028846">
    <property type="entry name" value="UCP028846"/>
    <property type="match status" value="1"/>
</dbReference>
<organism evidence="1 2">
    <name type="scientific">Candidatus Enterococcus ikei</name>
    <dbReference type="NCBI Taxonomy" id="2815326"/>
    <lineage>
        <taxon>Bacteria</taxon>
        <taxon>Bacillati</taxon>
        <taxon>Bacillota</taxon>
        <taxon>Bacilli</taxon>
        <taxon>Lactobacillales</taxon>
        <taxon>Enterococcaceae</taxon>
        <taxon>Enterococcus</taxon>
    </lineage>
</organism>
<evidence type="ECO:0000313" key="2">
    <source>
        <dbReference type="Proteomes" id="UP000664632"/>
    </source>
</evidence>
<dbReference type="SMART" id="SM01149">
    <property type="entry name" value="DUF1237"/>
    <property type="match status" value="1"/>
</dbReference>
<accession>A0ABS3GXP3</accession>
<gene>
    <name evidence="1" type="ORF">JZO69_04840</name>
</gene>
<dbReference type="SUPFAM" id="SSF48208">
    <property type="entry name" value="Six-hairpin glycosidases"/>
    <property type="match status" value="1"/>
</dbReference>
<dbReference type="PANTHER" id="PTHR31047:SF0">
    <property type="entry name" value="MEIOTICALLY UP-REGULATED GENE 157 PROTEIN"/>
    <property type="match status" value="1"/>
</dbReference>
<dbReference type="GO" id="GO:0016787">
    <property type="term" value="F:hydrolase activity"/>
    <property type="evidence" value="ECO:0007669"/>
    <property type="project" value="UniProtKB-KW"/>
</dbReference>
<name>A0ABS3GXP3_9ENTE</name>
<dbReference type="InterPro" id="IPR008313">
    <property type="entry name" value="GH125"/>
</dbReference>
<dbReference type="Pfam" id="PF06824">
    <property type="entry name" value="Glyco_hydro_125"/>
    <property type="match status" value="1"/>
</dbReference>
<proteinExistence type="predicted"/>
<keyword evidence="1" id="KW-0378">Hydrolase</keyword>
<dbReference type="InterPro" id="IPR008928">
    <property type="entry name" value="6-hairpin_glycosidase_sf"/>
</dbReference>
<dbReference type="Proteomes" id="UP000664632">
    <property type="component" value="Unassembled WGS sequence"/>
</dbReference>
<comment type="caution">
    <text evidence="1">The sequence shown here is derived from an EMBL/GenBank/DDBJ whole genome shotgun (WGS) entry which is preliminary data.</text>
</comment>